<dbReference type="Proteomes" id="UP000001660">
    <property type="component" value="Chromosome"/>
</dbReference>
<proteinExistence type="predicted"/>
<evidence type="ECO:0000313" key="3">
    <source>
        <dbReference type="Proteomes" id="UP000001660"/>
    </source>
</evidence>
<dbReference type="GO" id="GO:0046872">
    <property type="term" value="F:metal ion binding"/>
    <property type="evidence" value="ECO:0007669"/>
    <property type="project" value="InterPro"/>
</dbReference>
<feature type="chain" id="PRO_5003120043" description="HMA domain-containing protein" evidence="1">
    <location>
        <begin position="25"/>
        <end position="115"/>
    </location>
</feature>
<accession>D8PG55</accession>
<keyword evidence="1" id="KW-0732">Signal</keyword>
<dbReference type="SUPFAM" id="SSF55008">
    <property type="entry name" value="HMA, heavy metal-associated domain"/>
    <property type="match status" value="1"/>
</dbReference>
<gene>
    <name evidence="2" type="ORF">NIDE2532</name>
</gene>
<name>D8PG55_9BACT</name>
<sequence length="115" mass="12228">MPFRGMTRCCLLLFAGCLASPVNAGTSHERVALFLSGQDCPSFSRSLAAELAQVPGVTRVEPDSVPDHVLIDVVSGQVTPDDLLAVARRHVRPDTGCRVEIMQSCISAGPVPLSR</sequence>
<evidence type="ECO:0000256" key="1">
    <source>
        <dbReference type="SAM" id="SignalP"/>
    </source>
</evidence>
<dbReference type="EMBL" id="FP929003">
    <property type="protein sequence ID" value="CBK42242.1"/>
    <property type="molecule type" value="Genomic_DNA"/>
</dbReference>
<dbReference type="HOGENOM" id="CLU_2104547_0_0_0"/>
<dbReference type="AlphaFoldDB" id="D8PG55"/>
<feature type="signal peptide" evidence="1">
    <location>
        <begin position="1"/>
        <end position="24"/>
    </location>
</feature>
<dbReference type="OrthoDB" id="9864826at2"/>
<reference evidence="2 3" key="1">
    <citation type="journal article" date="2010" name="Proc. Natl. Acad. Sci. U.S.A.">
        <title>A Nitrospira metagenome illuminates the physiology and evolution of globally important nitrite-oxidizing bacteria.</title>
        <authorList>
            <person name="Lucker S."/>
            <person name="Wagner M."/>
            <person name="Maixner F."/>
            <person name="Pelletier E."/>
            <person name="Koch H."/>
            <person name="Vacherie B."/>
            <person name="Rattei T."/>
            <person name="Sinninghe Damste J."/>
            <person name="Spieck E."/>
            <person name="Le Paslier D."/>
            <person name="Daims H."/>
        </authorList>
    </citation>
    <scope>NUCLEOTIDE SEQUENCE [LARGE SCALE GENOMIC DNA]</scope>
</reference>
<evidence type="ECO:0000313" key="2">
    <source>
        <dbReference type="EMBL" id="CBK42242.1"/>
    </source>
</evidence>
<keyword evidence="3" id="KW-1185">Reference proteome</keyword>
<dbReference type="STRING" id="330214.NIDE2532"/>
<evidence type="ECO:0008006" key="4">
    <source>
        <dbReference type="Google" id="ProtNLM"/>
    </source>
</evidence>
<dbReference type="InterPro" id="IPR036163">
    <property type="entry name" value="HMA_dom_sf"/>
</dbReference>
<dbReference type="KEGG" id="nde:NIDE2532"/>
<organism evidence="2 3">
    <name type="scientific">Nitrospira defluvii</name>
    <dbReference type="NCBI Taxonomy" id="330214"/>
    <lineage>
        <taxon>Bacteria</taxon>
        <taxon>Pseudomonadati</taxon>
        <taxon>Nitrospirota</taxon>
        <taxon>Nitrospiria</taxon>
        <taxon>Nitrospirales</taxon>
        <taxon>Nitrospiraceae</taxon>
        <taxon>Nitrospira</taxon>
    </lineage>
</organism>
<protein>
    <recommendedName>
        <fullName evidence="4">HMA domain-containing protein</fullName>
    </recommendedName>
</protein>